<name>A0A415M9P0_9FIRM</name>
<evidence type="ECO:0000313" key="2">
    <source>
        <dbReference type="EMBL" id="MSC56132.1"/>
    </source>
</evidence>
<evidence type="ECO:0000313" key="4">
    <source>
        <dbReference type="Proteomes" id="UP000285201"/>
    </source>
</evidence>
<evidence type="ECO:0000313" key="3">
    <source>
        <dbReference type="EMBL" id="RHL66515.1"/>
    </source>
</evidence>
<keyword evidence="1" id="KW-1133">Transmembrane helix</keyword>
<comment type="caution">
    <text evidence="3">The sequence shown here is derived from an EMBL/GenBank/DDBJ whole genome shotgun (WGS) entry which is preliminary data.</text>
</comment>
<evidence type="ECO:0000313" key="5">
    <source>
        <dbReference type="Proteomes" id="UP000481964"/>
    </source>
</evidence>
<dbReference type="OMA" id="HIYYAPS"/>
<dbReference type="AlphaFoldDB" id="A0A415M9P0"/>
<proteinExistence type="predicted"/>
<feature type="transmembrane region" description="Helical" evidence="1">
    <location>
        <begin position="69"/>
        <end position="89"/>
    </location>
</feature>
<keyword evidence="1" id="KW-0812">Transmembrane</keyword>
<gene>
    <name evidence="3" type="ORF">DW007_11400</name>
    <name evidence="2" type="ORF">GKE48_01490</name>
</gene>
<dbReference type="GeneID" id="41354899"/>
<dbReference type="RefSeq" id="WP_012738378.1">
    <property type="nucleotide sequence ID" value="NZ_CP085938.1"/>
</dbReference>
<protein>
    <submittedName>
        <fullName evidence="3">DUF2304 domain-containing protein</fullName>
    </submittedName>
    <submittedName>
        <fullName evidence="2">DUF2304 family protein</fullName>
    </submittedName>
</protein>
<dbReference type="InterPro" id="IPR019277">
    <property type="entry name" value="DUF2304"/>
</dbReference>
<keyword evidence="1" id="KW-0472">Membrane</keyword>
<dbReference type="Pfam" id="PF10066">
    <property type="entry name" value="DUF2304"/>
    <property type="match status" value="1"/>
</dbReference>
<sequence length="122" mass="13870">MSIRIKCVIIVVLILGLLKILGLIKKNKLELKYALSWLFLEVGILIITLIPNLLNVISKALGIYNEINMLFFLGFVFIILVIFSLTMSLSRNSERVRKMVQEIALNSYANDKKESGEITKEV</sequence>
<dbReference type="EMBL" id="QROY01000010">
    <property type="protein sequence ID" value="RHL66515.1"/>
    <property type="molecule type" value="Genomic_DNA"/>
</dbReference>
<dbReference type="Proteomes" id="UP000285201">
    <property type="component" value="Unassembled WGS sequence"/>
</dbReference>
<feature type="transmembrane region" description="Helical" evidence="1">
    <location>
        <begin position="38"/>
        <end position="57"/>
    </location>
</feature>
<organism evidence="3 4">
    <name type="scientific">Lachnospira eligens</name>
    <dbReference type="NCBI Taxonomy" id="39485"/>
    <lineage>
        <taxon>Bacteria</taxon>
        <taxon>Bacillati</taxon>
        <taxon>Bacillota</taxon>
        <taxon>Clostridia</taxon>
        <taxon>Lachnospirales</taxon>
        <taxon>Lachnospiraceae</taxon>
        <taxon>Lachnospira</taxon>
    </lineage>
</organism>
<evidence type="ECO:0000256" key="1">
    <source>
        <dbReference type="SAM" id="Phobius"/>
    </source>
</evidence>
<dbReference type="Proteomes" id="UP000481964">
    <property type="component" value="Unassembled WGS sequence"/>
</dbReference>
<reference evidence="3 4" key="1">
    <citation type="submission" date="2018-08" db="EMBL/GenBank/DDBJ databases">
        <title>A genome reference for cultivated species of the human gut microbiota.</title>
        <authorList>
            <person name="Zou Y."/>
            <person name="Xue W."/>
            <person name="Luo G."/>
        </authorList>
    </citation>
    <scope>NUCLEOTIDE SEQUENCE [LARGE SCALE GENOMIC DNA]</scope>
    <source>
        <strain evidence="3 4">AF36-7BH</strain>
    </source>
</reference>
<accession>A0A415M9P0</accession>
<dbReference type="EMBL" id="WKRD01000001">
    <property type="protein sequence ID" value="MSC56132.1"/>
    <property type="molecule type" value="Genomic_DNA"/>
</dbReference>
<reference evidence="2 5" key="2">
    <citation type="journal article" date="2019" name="Nat. Med.">
        <title>A library of human gut bacterial isolates paired with longitudinal multiomics data enables mechanistic microbiome research.</title>
        <authorList>
            <person name="Poyet M."/>
            <person name="Groussin M."/>
            <person name="Gibbons S.M."/>
            <person name="Avila-Pacheco J."/>
            <person name="Jiang X."/>
            <person name="Kearney S.M."/>
            <person name="Perrotta A.R."/>
            <person name="Berdy B."/>
            <person name="Zhao S."/>
            <person name="Lieberman T.D."/>
            <person name="Swanson P.K."/>
            <person name="Smith M."/>
            <person name="Roesemann S."/>
            <person name="Alexander J.E."/>
            <person name="Rich S.A."/>
            <person name="Livny J."/>
            <person name="Vlamakis H."/>
            <person name="Clish C."/>
            <person name="Bullock K."/>
            <person name="Deik A."/>
            <person name="Scott J."/>
            <person name="Pierce K.A."/>
            <person name="Xavier R.J."/>
            <person name="Alm E.J."/>
        </authorList>
    </citation>
    <scope>NUCLEOTIDE SEQUENCE [LARGE SCALE GENOMIC DNA]</scope>
    <source>
        <strain evidence="2 5">BIOML-A1</strain>
    </source>
</reference>